<evidence type="ECO:0000313" key="3">
    <source>
        <dbReference type="Proteomes" id="UP000028875"/>
    </source>
</evidence>
<sequence>MKWDDEKHNYLIDLVNEYDGRKKWQEIAKKMSNKFGDTYNREQVRGHYRIEPNKRNAEMPDYKETVEIKPDGSQASDKLVELSQAQMKDKDFLLTAHGYSPDEWEVVKATSSKWNHFNKEMDEPRELYASKIVVQPKANGFNWDKVIEKLQKVKPTKINTPQHIGEWLLEIPLFDQHFPISNYEYYKPTQEKIHNKITSRVWKEILLVIGSDLYHNDGFTGQTTKGTIIEKVDMEQAWEDACKFYEPIISKAIEHSERVKIVYSPGNHDESISWAFTKYLKARFPQCDFDDKLVEHKIHVFGDSVIGITHGDKGKKDIHNVFPAQFPSEWGSATTKEIHTGHFHVEDAKDKFGTMVRTLATRNKTDEWHKRNGYVGAHKRFMIFEFSNECLESIHYV</sequence>
<protein>
    <recommendedName>
        <fullName evidence="1">Myb-like domain-containing protein</fullName>
    </recommendedName>
</protein>
<dbReference type="Proteomes" id="UP000028875">
    <property type="component" value="Unassembled WGS sequence"/>
</dbReference>
<evidence type="ECO:0000313" key="2">
    <source>
        <dbReference type="EMBL" id="CDQ39537.1"/>
    </source>
</evidence>
<dbReference type="STRING" id="1462526.BN990_01842"/>
<dbReference type="PROSITE" id="PS50090">
    <property type="entry name" value="MYB_LIKE"/>
    <property type="match status" value="1"/>
</dbReference>
<gene>
    <name evidence="2" type="ORF">BN990_01842</name>
</gene>
<reference evidence="2 3" key="1">
    <citation type="submission" date="2014-03" db="EMBL/GenBank/DDBJ databases">
        <authorList>
            <person name="Urmite Genomes U."/>
        </authorList>
    </citation>
    <scope>NUCLEOTIDE SEQUENCE [LARGE SCALE GENOMIC DNA]</scope>
    <source>
        <strain evidence="2 3">Vm-5</strain>
    </source>
</reference>
<proteinExistence type="predicted"/>
<dbReference type="eggNOG" id="ENOG5032ZTD">
    <property type="taxonomic scope" value="Bacteria"/>
</dbReference>
<organism evidence="2 3">
    <name type="scientific">Virgibacillus massiliensis</name>
    <dbReference type="NCBI Taxonomy" id="1462526"/>
    <lineage>
        <taxon>Bacteria</taxon>
        <taxon>Bacillati</taxon>
        <taxon>Bacillota</taxon>
        <taxon>Bacilli</taxon>
        <taxon>Bacillales</taxon>
        <taxon>Bacillaceae</taxon>
        <taxon>Virgibacillus</taxon>
    </lineage>
</organism>
<dbReference type="AlphaFoldDB" id="A0A024QBB4"/>
<dbReference type="OrthoDB" id="2293078at2"/>
<dbReference type="RefSeq" id="WP_038243568.1">
    <property type="nucleotide sequence ID" value="NZ_BNER01000002.1"/>
</dbReference>
<keyword evidence="3" id="KW-1185">Reference proteome</keyword>
<dbReference type="InterPro" id="IPR001005">
    <property type="entry name" value="SANT/Myb"/>
</dbReference>
<reference evidence="3" key="2">
    <citation type="submission" date="2014-05" db="EMBL/GenBank/DDBJ databases">
        <title>Draft genome sequence of Virgibacillus massiliensis Vm-5.</title>
        <authorList>
            <person name="Khelaifia S."/>
            <person name="Croce O."/>
            <person name="Lagier J.C."/>
            <person name="Raoult D."/>
        </authorList>
    </citation>
    <scope>NUCLEOTIDE SEQUENCE [LARGE SCALE GENOMIC DNA]</scope>
    <source>
        <strain evidence="3">Vm-5</strain>
    </source>
</reference>
<comment type="caution">
    <text evidence="2">The sequence shown here is derived from an EMBL/GenBank/DDBJ whole genome shotgun (WGS) entry which is preliminary data.</text>
</comment>
<dbReference type="EMBL" id="CCDP010000001">
    <property type="protein sequence ID" value="CDQ39537.1"/>
    <property type="molecule type" value="Genomic_DNA"/>
</dbReference>
<name>A0A024QBB4_9BACI</name>
<feature type="domain" description="Myb-like" evidence="1">
    <location>
        <begin position="1"/>
        <end position="49"/>
    </location>
</feature>
<dbReference type="CDD" id="cd00167">
    <property type="entry name" value="SANT"/>
    <property type="match status" value="1"/>
</dbReference>
<evidence type="ECO:0000259" key="1">
    <source>
        <dbReference type="PROSITE" id="PS50090"/>
    </source>
</evidence>
<accession>A0A024QBB4</accession>